<comment type="similarity">
    <text evidence="1">Belongs to the CapA family.</text>
</comment>
<organism evidence="3 4">
    <name type="scientific">Candidatus Merdivivens faecigallinarum</name>
    <dbReference type="NCBI Taxonomy" id="2840871"/>
    <lineage>
        <taxon>Bacteria</taxon>
        <taxon>Pseudomonadati</taxon>
        <taxon>Bacteroidota</taxon>
        <taxon>Bacteroidia</taxon>
        <taxon>Bacteroidales</taxon>
        <taxon>Muribaculaceae</taxon>
        <taxon>Muribaculaceae incertae sedis</taxon>
        <taxon>Candidatus Merdivivens</taxon>
    </lineage>
</organism>
<dbReference type="EMBL" id="JADILY010000009">
    <property type="protein sequence ID" value="MBO8481026.1"/>
    <property type="molecule type" value="Genomic_DNA"/>
</dbReference>
<dbReference type="CDD" id="cd07381">
    <property type="entry name" value="MPP_CapA"/>
    <property type="match status" value="1"/>
</dbReference>
<evidence type="ECO:0000313" key="4">
    <source>
        <dbReference type="Proteomes" id="UP000823772"/>
    </source>
</evidence>
<proteinExistence type="inferred from homology"/>
<protein>
    <submittedName>
        <fullName evidence="3">CapA family protein</fullName>
    </submittedName>
</protein>
<dbReference type="InterPro" id="IPR019079">
    <property type="entry name" value="Capsule_synth_CapA"/>
</dbReference>
<comment type="caution">
    <text evidence="3">The sequence shown here is derived from an EMBL/GenBank/DDBJ whole genome shotgun (WGS) entry which is preliminary data.</text>
</comment>
<dbReference type="InterPro" id="IPR029052">
    <property type="entry name" value="Metallo-depent_PP-like"/>
</dbReference>
<reference evidence="3" key="2">
    <citation type="journal article" date="2021" name="PeerJ">
        <title>Extensive microbial diversity within the chicken gut microbiome revealed by metagenomics and culture.</title>
        <authorList>
            <person name="Gilroy R."/>
            <person name="Ravi A."/>
            <person name="Getino M."/>
            <person name="Pursley I."/>
            <person name="Horton D.L."/>
            <person name="Alikhan N.F."/>
            <person name="Baker D."/>
            <person name="Gharbi K."/>
            <person name="Hall N."/>
            <person name="Watson M."/>
            <person name="Adriaenssens E.M."/>
            <person name="Foster-Nyarko E."/>
            <person name="Jarju S."/>
            <person name="Secka A."/>
            <person name="Antonio M."/>
            <person name="Oren A."/>
            <person name="Chaudhuri R.R."/>
            <person name="La Ragione R."/>
            <person name="Hildebrand F."/>
            <person name="Pallen M.J."/>
        </authorList>
    </citation>
    <scope>NUCLEOTIDE SEQUENCE</scope>
    <source>
        <strain evidence="3">B3-2255</strain>
    </source>
</reference>
<dbReference type="InterPro" id="IPR052169">
    <property type="entry name" value="CW_Biosynth-Accessory"/>
</dbReference>
<gene>
    <name evidence="3" type="ORF">IAC87_00570</name>
</gene>
<dbReference type="AlphaFoldDB" id="A0A9D9IZG5"/>
<evidence type="ECO:0000256" key="1">
    <source>
        <dbReference type="ARBA" id="ARBA00005662"/>
    </source>
</evidence>
<dbReference type="PANTHER" id="PTHR33393:SF12">
    <property type="entry name" value="CAPSULE BIOSYNTHESIS PROTEIN CAPA"/>
    <property type="match status" value="1"/>
</dbReference>
<dbReference type="SMART" id="SM00854">
    <property type="entry name" value="PGA_cap"/>
    <property type="match status" value="1"/>
</dbReference>
<dbReference type="Proteomes" id="UP000823772">
    <property type="component" value="Unassembled WGS sequence"/>
</dbReference>
<sequence length="378" mass="41948">MMIAGLFLLLSLFPVHPPCTLSYKPEVQHCDSIRPFVPIDHARPDTVDITFLGDVMMHEAQIKSAYRDGGYDFSGYFDNIGGLVSGSDLTVANMEFPVGVEPYTGYPCFSAPYGILEEAASQGIDIMLSANNHICDKGAKGIKSTLDSFRKLNAEYGTLNTGVYRDWETQEKAYPLIIEKNGIRIALLNFTYGTNGIPVPAPYRVNGTDTLELKAALERAASDSADIIIALPHWGTEYSPVHDRHQERLASWLMENGADAIIGTHPHTPQDCSLIDGKPVIYSLGNYISNMSLKGTQIGLAATVRIVRRHGHEAAIKSVSLEYLWSSRAGFKEKGFTTVIIDEMEGRRDEWLNAHDYDRMMSARKKAEKTEEDILLKL</sequence>
<dbReference type="PANTHER" id="PTHR33393">
    <property type="entry name" value="POLYGLUTAMINE SYNTHESIS ACCESSORY PROTEIN RV0574C-RELATED"/>
    <property type="match status" value="1"/>
</dbReference>
<evidence type="ECO:0000259" key="2">
    <source>
        <dbReference type="SMART" id="SM00854"/>
    </source>
</evidence>
<dbReference type="Pfam" id="PF09587">
    <property type="entry name" value="PGA_cap"/>
    <property type="match status" value="1"/>
</dbReference>
<evidence type="ECO:0000313" key="3">
    <source>
        <dbReference type="EMBL" id="MBO8481026.1"/>
    </source>
</evidence>
<reference evidence="3" key="1">
    <citation type="submission" date="2020-10" db="EMBL/GenBank/DDBJ databases">
        <authorList>
            <person name="Gilroy R."/>
        </authorList>
    </citation>
    <scope>NUCLEOTIDE SEQUENCE</scope>
    <source>
        <strain evidence="3">B3-2255</strain>
    </source>
</reference>
<name>A0A9D9IZG5_9BACT</name>
<dbReference type="Gene3D" id="3.60.21.10">
    <property type="match status" value="1"/>
</dbReference>
<accession>A0A9D9IZG5</accession>
<feature type="domain" description="Capsule synthesis protein CapA" evidence="2">
    <location>
        <begin position="48"/>
        <end position="291"/>
    </location>
</feature>
<dbReference type="SUPFAM" id="SSF56300">
    <property type="entry name" value="Metallo-dependent phosphatases"/>
    <property type="match status" value="1"/>
</dbReference>